<dbReference type="HOGENOM" id="CLU_046528_2_0_10"/>
<keyword evidence="11 17" id="KW-0443">Lipid metabolism</keyword>
<comment type="catalytic activity">
    <reaction evidence="13 17">
        <text>a UDP-3-O-[(3R)-3-hydroxyacyl]-N-acetyl-alpha-D-glucosamine + H2O = a UDP-3-O-[(3R)-3-hydroxyacyl]-alpha-D-glucosamine + acetate</text>
        <dbReference type="Rhea" id="RHEA:67816"/>
        <dbReference type="ChEBI" id="CHEBI:15377"/>
        <dbReference type="ChEBI" id="CHEBI:30089"/>
        <dbReference type="ChEBI" id="CHEBI:137740"/>
        <dbReference type="ChEBI" id="CHEBI:173225"/>
        <dbReference type="EC" id="3.5.1.108"/>
    </reaction>
</comment>
<dbReference type="PANTHER" id="PTHR33694:SF1">
    <property type="entry name" value="UDP-3-O-ACYL-N-ACETYLGLUCOSAMINE DEACETYLASE 1, MITOCHONDRIAL-RELATED"/>
    <property type="match status" value="1"/>
</dbReference>
<evidence type="ECO:0000256" key="8">
    <source>
        <dbReference type="ARBA" id="ARBA00022723"/>
    </source>
</evidence>
<dbReference type="GO" id="GO:0005737">
    <property type="term" value="C:cytoplasm"/>
    <property type="evidence" value="ECO:0007669"/>
    <property type="project" value="UniProtKB-SubCell"/>
</dbReference>
<evidence type="ECO:0000256" key="7">
    <source>
        <dbReference type="ARBA" id="ARBA00022556"/>
    </source>
</evidence>
<dbReference type="PANTHER" id="PTHR33694">
    <property type="entry name" value="UDP-3-O-ACYL-N-ACETYLGLUCOSAMINE DEACETYLASE 1, MITOCHONDRIAL-RELATED"/>
    <property type="match status" value="1"/>
</dbReference>
<comment type="function">
    <text evidence="2 17">Catalyzes the hydrolysis of UDP-3-O-myristoyl-N-acetylglucosamine to form UDP-3-O-myristoylglucosamine and acetate, the committed step in lipid A biosynthesis.</text>
</comment>
<gene>
    <name evidence="17 19" type="primary">lpxC</name>
    <name evidence="18" type="synonym">fabZ</name>
    <name evidence="19" type="ordered locus">SGRA_1640</name>
</gene>
<dbReference type="EC" id="3.5.1.108" evidence="17"/>
<keyword evidence="10 17" id="KW-0862">Zinc</keyword>
<dbReference type="InterPro" id="IPR020568">
    <property type="entry name" value="Ribosomal_Su5_D2-typ_SF"/>
</dbReference>
<evidence type="ECO:0000256" key="15">
    <source>
        <dbReference type="ARBA" id="ARBA00061221"/>
    </source>
</evidence>
<evidence type="ECO:0000256" key="4">
    <source>
        <dbReference type="ARBA" id="ARBA00005002"/>
    </source>
</evidence>
<evidence type="ECO:0000256" key="13">
    <source>
        <dbReference type="ARBA" id="ARBA00024535"/>
    </source>
</evidence>
<dbReference type="InterPro" id="IPR015870">
    <property type="entry name" value="UDP-acyl_N-AcGlcN_deAcase_N"/>
</dbReference>
<evidence type="ECO:0000256" key="12">
    <source>
        <dbReference type="ARBA" id="ARBA00023239"/>
    </source>
</evidence>
<evidence type="ECO:0000313" key="20">
    <source>
        <dbReference type="Proteomes" id="UP000007519"/>
    </source>
</evidence>
<dbReference type="CDD" id="cd01288">
    <property type="entry name" value="FabZ"/>
    <property type="match status" value="1"/>
</dbReference>
<dbReference type="SUPFAM" id="SSF54637">
    <property type="entry name" value="Thioesterase/thiol ester dehydrase-isomerase"/>
    <property type="match status" value="1"/>
</dbReference>
<keyword evidence="20" id="KW-1185">Reference proteome</keyword>
<sequence length="461" mass="50907">MRKQQCLKQAVTIVGKGLHSGIDVELKILAAEAGHGIQFQRMDLPEAPVIKADAANVFKTDRHTVIGDETAYVATVEHLMAAFYALGIDNALVEINAAELPILDGSAQPFIEAFKAVGLEEQAAEKPSLKIKEPISVQLGESEISIYPAEELEVMVTVDFQSAVLPAQFSRFKASQESFEEAIAPARTFVFLHELSALLQHGLAKGGQPDSALVFVEQLPTAEQKAALEKQYQQTIDVQSTGLLPGQSLRFSNEAARHKLLDLMGDLALLGFDIVGRIVAHKPGHGVNNKMALALRQLAIKERKTKNIPVYDPKQEAVYNIEDIFGKLQHRYPFLLIDKIIDLSPQHVVAVKNVTFNEPFFVGHFPGHPIMPGVLQIEAMAQTGGILVMEAIDDPLSYDTYFLKIDKARFRRPVVPGDTLIFRLDLMRPIRRGLVEMQAKAYVGDKLVAEAELLAQIIKRK</sequence>
<keyword evidence="12 18" id="KW-0456">Lyase</keyword>
<evidence type="ECO:0000256" key="14">
    <source>
        <dbReference type="ARBA" id="ARBA00025049"/>
    </source>
</evidence>
<dbReference type="InterPro" id="IPR029069">
    <property type="entry name" value="HotDog_dom_sf"/>
</dbReference>
<name>H6LA12_SAPGL</name>
<evidence type="ECO:0000256" key="17">
    <source>
        <dbReference type="HAMAP-Rule" id="MF_00388"/>
    </source>
</evidence>
<dbReference type="Gene3D" id="3.30.230.20">
    <property type="entry name" value="lpxc deacetylase, domain 1"/>
    <property type="match status" value="1"/>
</dbReference>
<evidence type="ECO:0000256" key="1">
    <source>
        <dbReference type="ARBA" id="ARBA00001947"/>
    </source>
</evidence>
<feature type="active site" evidence="18">
    <location>
        <position position="364"/>
    </location>
</feature>
<comment type="similarity">
    <text evidence="15">In the N-terminal section; belongs to the LpxC family.</text>
</comment>
<dbReference type="InterPro" id="IPR013114">
    <property type="entry name" value="FabA_FabZ"/>
</dbReference>
<dbReference type="AlphaFoldDB" id="H6LA12"/>
<dbReference type="SUPFAM" id="SSF54211">
    <property type="entry name" value="Ribosomal protein S5 domain 2-like"/>
    <property type="match status" value="2"/>
</dbReference>
<dbReference type="InterPro" id="IPR011334">
    <property type="entry name" value="UDP-acyl_GlcNac_deAcase_C"/>
</dbReference>
<dbReference type="NCBIfam" id="TIGR00325">
    <property type="entry name" value="lpxC"/>
    <property type="match status" value="1"/>
</dbReference>
<dbReference type="Pfam" id="PF07977">
    <property type="entry name" value="FabA"/>
    <property type="match status" value="1"/>
</dbReference>
<dbReference type="GO" id="GO:0103117">
    <property type="term" value="F:UDP-3-O-acyl-N-acetylglucosamine deacetylase activity"/>
    <property type="evidence" value="ECO:0007669"/>
    <property type="project" value="UniProtKB-UniRule"/>
</dbReference>
<dbReference type="OrthoDB" id="9772788at2"/>
<evidence type="ECO:0000256" key="9">
    <source>
        <dbReference type="ARBA" id="ARBA00022801"/>
    </source>
</evidence>
<dbReference type="InterPro" id="IPR010084">
    <property type="entry name" value="FabZ"/>
</dbReference>
<dbReference type="NCBIfam" id="NF009667">
    <property type="entry name" value="PRK13188.1"/>
    <property type="match status" value="1"/>
</dbReference>
<dbReference type="NCBIfam" id="TIGR01750">
    <property type="entry name" value="fabZ"/>
    <property type="match status" value="1"/>
</dbReference>
<evidence type="ECO:0000256" key="6">
    <source>
        <dbReference type="ARBA" id="ARBA00022516"/>
    </source>
</evidence>
<dbReference type="InterPro" id="IPR004463">
    <property type="entry name" value="UDP-acyl_GlcNac_deAcase"/>
</dbReference>
<feature type="binding site" evidence="17">
    <location>
        <position position="78"/>
    </location>
    <ligand>
        <name>Zn(2+)</name>
        <dbReference type="ChEBI" id="CHEBI:29105"/>
    </ligand>
</feature>
<dbReference type="eggNOG" id="COG0774">
    <property type="taxonomic scope" value="Bacteria"/>
</dbReference>
<keyword evidence="5 18" id="KW-0963">Cytoplasm</keyword>
<dbReference type="Pfam" id="PF03331">
    <property type="entry name" value="LpxC"/>
    <property type="match status" value="2"/>
</dbReference>
<dbReference type="STRING" id="984262.SGRA_1640"/>
<dbReference type="EC" id="4.2.1.59" evidence="18"/>
<comment type="similarity">
    <text evidence="17">Belongs to the LpxC family.</text>
</comment>
<accession>H6LA12</accession>
<comment type="similarity">
    <text evidence="16">In the C-terminal section; belongs to the thioester dehydratase family.</text>
</comment>
<organism evidence="19 20">
    <name type="scientific">Saprospira grandis (strain Lewin)</name>
    <dbReference type="NCBI Taxonomy" id="984262"/>
    <lineage>
        <taxon>Bacteria</taxon>
        <taxon>Pseudomonadati</taxon>
        <taxon>Bacteroidota</taxon>
        <taxon>Saprospiria</taxon>
        <taxon>Saprospirales</taxon>
        <taxon>Saprospiraceae</taxon>
        <taxon>Saprospira</taxon>
    </lineage>
</organism>
<protein>
    <recommendedName>
        <fullName evidence="17 18">Multifunctional fusion protein</fullName>
    </recommendedName>
    <domain>
        <recommendedName>
            <fullName evidence="18">3-hydroxyacyl-[acyl-carrier-protein] dehydratase FabZ</fullName>
            <ecNumber evidence="18">4.2.1.59</ecNumber>
        </recommendedName>
        <alternativeName>
            <fullName evidence="18">(3R)-hydroxymyristoyl-[acyl-carrier-protein] dehydratase</fullName>
        </alternativeName>
        <alternativeName>
            <fullName evidence="18">Beta-hydroxyacyl-ACP dehydratase</fullName>
            <shortName evidence="18">(3R)-hydroxymyristoyl-ACP dehydrase</shortName>
        </alternativeName>
    </domain>
    <domain>
        <recommendedName>
            <fullName evidence="17">UDP-3-O-acyl-N-acetylglucosamine deacetylase</fullName>
            <shortName evidence="17">UDP-3-O-acyl-GlcNAc deacetylase</shortName>
            <ecNumber evidence="17">3.5.1.108</ecNumber>
        </recommendedName>
        <alternativeName>
            <fullName evidence="17">UDP-3-O-[R-3-hydroxymyristoyl]-N-acetylglucosamine deacetylase</fullName>
        </alternativeName>
    </domain>
</protein>
<comment type="subcellular location">
    <subcellularLocation>
        <location evidence="3 18">Cytoplasm</location>
    </subcellularLocation>
</comment>
<evidence type="ECO:0000256" key="18">
    <source>
        <dbReference type="HAMAP-Rule" id="MF_00406"/>
    </source>
</evidence>
<comment type="function">
    <text evidence="14 18">Involved in unsaturated fatty acids biosynthesis. Catalyzes the dehydration of short chain beta-hydroxyacyl-ACPs and long chain saturated and unsaturated beta-hydroxyacyl-ACPs.</text>
</comment>
<dbReference type="GO" id="GO:0046872">
    <property type="term" value="F:metal ion binding"/>
    <property type="evidence" value="ECO:0007669"/>
    <property type="project" value="UniProtKB-KW"/>
</dbReference>
<comment type="pathway">
    <text evidence="4 17">Glycolipid biosynthesis; lipid IV(A) biosynthesis; lipid IV(A) from (3R)-3-hydroxytetradecanoyl-[acyl-carrier-protein] and UDP-N-acetyl-alpha-D-glucosamine: step 2/6.</text>
</comment>
<keyword evidence="8 17" id="KW-0479">Metal-binding</keyword>
<keyword evidence="9 17" id="KW-0378">Hydrolase</keyword>
<dbReference type="GO" id="GO:0006633">
    <property type="term" value="P:fatty acid biosynthetic process"/>
    <property type="evidence" value="ECO:0007669"/>
    <property type="project" value="UniProtKB-UniRule"/>
</dbReference>
<dbReference type="KEGG" id="sgn:SGRA_1640"/>
<dbReference type="NCBIfam" id="NF000582">
    <property type="entry name" value="PRK00006.1"/>
    <property type="match status" value="1"/>
</dbReference>
<dbReference type="EMBL" id="CP002831">
    <property type="protein sequence ID" value="AFC24375.1"/>
    <property type="molecule type" value="Genomic_DNA"/>
</dbReference>
<dbReference type="HAMAP" id="MF_00388">
    <property type="entry name" value="LpxC"/>
    <property type="match status" value="1"/>
</dbReference>
<evidence type="ECO:0000313" key="19">
    <source>
        <dbReference type="EMBL" id="AFC24375.1"/>
    </source>
</evidence>
<keyword evidence="6 17" id="KW-0444">Lipid biosynthesis</keyword>
<proteinExistence type="inferred from homology"/>
<reference evidence="19 20" key="1">
    <citation type="journal article" date="2012" name="Stand. Genomic Sci.">
        <title>Complete genome sequencing and analysis of Saprospira grandis str. Lewin, a predatory marine bacterium.</title>
        <authorList>
            <person name="Saw J.H."/>
            <person name="Yuryev A."/>
            <person name="Kanbe M."/>
            <person name="Hou S."/>
            <person name="Young A.G."/>
            <person name="Aizawa S."/>
            <person name="Alam M."/>
        </authorList>
    </citation>
    <scope>NUCLEOTIDE SEQUENCE [LARGE SCALE GENOMIC DNA]</scope>
    <source>
        <strain evidence="19 20">Lewin</strain>
    </source>
</reference>
<dbReference type="HAMAP" id="MF_00406">
    <property type="entry name" value="FabZ"/>
    <property type="match status" value="1"/>
</dbReference>
<dbReference type="eggNOG" id="COG0764">
    <property type="taxonomic scope" value="Bacteria"/>
</dbReference>
<comment type="cofactor">
    <cofactor evidence="1 17">
        <name>Zn(2+)</name>
        <dbReference type="ChEBI" id="CHEBI:29105"/>
    </cofactor>
</comment>
<evidence type="ECO:0000256" key="2">
    <source>
        <dbReference type="ARBA" id="ARBA00002923"/>
    </source>
</evidence>
<dbReference type="GO" id="GO:0016020">
    <property type="term" value="C:membrane"/>
    <property type="evidence" value="ECO:0007669"/>
    <property type="project" value="GOC"/>
</dbReference>
<dbReference type="UniPathway" id="UPA00359">
    <property type="reaction ID" value="UER00478"/>
</dbReference>
<keyword evidence="7 17" id="KW-0441">Lipid A biosynthesis</keyword>
<dbReference type="RefSeq" id="WP_015692010.1">
    <property type="nucleotide sequence ID" value="NC_016940.1"/>
</dbReference>
<dbReference type="Gene3D" id="3.30.1700.10">
    <property type="entry name" value="lpxc deacetylase, domain 2"/>
    <property type="match status" value="1"/>
</dbReference>
<feature type="binding site" evidence="17">
    <location>
        <position position="258"/>
    </location>
    <ligand>
        <name>Zn(2+)</name>
        <dbReference type="ChEBI" id="CHEBI:29105"/>
    </ligand>
</feature>
<evidence type="ECO:0000256" key="11">
    <source>
        <dbReference type="ARBA" id="ARBA00023098"/>
    </source>
</evidence>
<dbReference type="Proteomes" id="UP000007519">
    <property type="component" value="Chromosome"/>
</dbReference>
<evidence type="ECO:0000256" key="5">
    <source>
        <dbReference type="ARBA" id="ARBA00022490"/>
    </source>
</evidence>
<evidence type="ECO:0000256" key="3">
    <source>
        <dbReference type="ARBA" id="ARBA00004496"/>
    </source>
</evidence>
<dbReference type="GO" id="GO:0019171">
    <property type="term" value="F:(3R)-hydroxyacyl-[acyl-carrier-protein] dehydratase activity"/>
    <property type="evidence" value="ECO:0007669"/>
    <property type="project" value="UniProtKB-EC"/>
</dbReference>
<comment type="catalytic activity">
    <reaction evidence="18">
        <text>a (3R)-hydroxyacyl-[ACP] = a (2E)-enoyl-[ACP] + H2O</text>
        <dbReference type="Rhea" id="RHEA:13097"/>
        <dbReference type="Rhea" id="RHEA-COMP:9925"/>
        <dbReference type="Rhea" id="RHEA-COMP:9945"/>
        <dbReference type="ChEBI" id="CHEBI:15377"/>
        <dbReference type="ChEBI" id="CHEBI:78784"/>
        <dbReference type="ChEBI" id="CHEBI:78827"/>
        <dbReference type="EC" id="4.2.1.59"/>
    </reaction>
</comment>
<feature type="active site" description="Proton donor" evidence="17">
    <location>
        <position position="285"/>
    </location>
</feature>
<comment type="similarity">
    <text evidence="18">Belongs to the thioester dehydratase family. FabZ subfamily.</text>
</comment>
<dbReference type="GO" id="GO:0009245">
    <property type="term" value="P:lipid A biosynthetic process"/>
    <property type="evidence" value="ECO:0007669"/>
    <property type="project" value="UniProtKB-UniRule"/>
</dbReference>
<evidence type="ECO:0000256" key="10">
    <source>
        <dbReference type="ARBA" id="ARBA00022833"/>
    </source>
</evidence>
<feature type="binding site" evidence="17">
    <location>
        <position position="262"/>
    </location>
    <ligand>
        <name>Zn(2+)</name>
        <dbReference type="ChEBI" id="CHEBI:29105"/>
    </ligand>
</feature>
<dbReference type="Gene3D" id="3.10.129.10">
    <property type="entry name" value="Hotdog Thioesterase"/>
    <property type="match status" value="1"/>
</dbReference>
<dbReference type="FunFam" id="3.10.129.10:FF:000001">
    <property type="entry name" value="3-hydroxyacyl-[acyl-carrier-protein] dehydratase FabZ"/>
    <property type="match status" value="1"/>
</dbReference>
<evidence type="ECO:0000256" key="16">
    <source>
        <dbReference type="ARBA" id="ARBA00061355"/>
    </source>
</evidence>